<dbReference type="OrthoDB" id="9803017at2"/>
<dbReference type="EMBL" id="FOFO01000008">
    <property type="protein sequence ID" value="SEP85584.1"/>
    <property type="molecule type" value="Genomic_DNA"/>
</dbReference>
<keyword evidence="6 8" id="KW-0808">Transferase</keyword>
<keyword evidence="5 8" id="KW-0489">Methyltransferase</keyword>
<evidence type="ECO:0000256" key="7">
    <source>
        <dbReference type="ARBA" id="ARBA00048326"/>
    </source>
</evidence>
<gene>
    <name evidence="9" type="ORF">SAMN05421693_10834</name>
</gene>
<evidence type="ECO:0000256" key="6">
    <source>
        <dbReference type="ARBA" id="ARBA00022679"/>
    </source>
</evidence>
<proteinExistence type="inferred from homology"/>
<evidence type="ECO:0000256" key="8">
    <source>
        <dbReference type="PIRNR" id="PIRNR004553"/>
    </source>
</evidence>
<dbReference type="RefSeq" id="WP_090204976.1">
    <property type="nucleotide sequence ID" value="NZ_FOFO01000008.1"/>
</dbReference>
<organism evidence="9 10">
    <name type="scientific">Ectothiorhodospira magna</name>
    <dbReference type="NCBI Taxonomy" id="867345"/>
    <lineage>
        <taxon>Bacteria</taxon>
        <taxon>Pseudomonadati</taxon>
        <taxon>Pseudomonadota</taxon>
        <taxon>Gammaproteobacteria</taxon>
        <taxon>Chromatiales</taxon>
        <taxon>Ectothiorhodospiraceae</taxon>
        <taxon>Ectothiorhodospira</taxon>
    </lineage>
</organism>
<dbReference type="Pfam" id="PF03602">
    <property type="entry name" value="Cons_hypoth95"/>
    <property type="match status" value="1"/>
</dbReference>
<dbReference type="Gene3D" id="3.40.50.150">
    <property type="entry name" value="Vaccinia Virus protein VP39"/>
    <property type="match status" value="1"/>
</dbReference>
<dbReference type="GO" id="GO:0052913">
    <property type="term" value="F:16S rRNA (guanine(966)-N(2))-methyltransferase activity"/>
    <property type="evidence" value="ECO:0007669"/>
    <property type="project" value="UniProtKB-EC"/>
</dbReference>
<keyword evidence="10" id="KW-1185">Reference proteome</keyword>
<dbReference type="InterPro" id="IPR002052">
    <property type="entry name" value="DNA_methylase_N6_adenine_CS"/>
</dbReference>
<dbReference type="CDD" id="cd02440">
    <property type="entry name" value="AdoMet_MTases"/>
    <property type="match status" value="1"/>
</dbReference>
<evidence type="ECO:0000256" key="2">
    <source>
        <dbReference type="ARBA" id="ARBA00005269"/>
    </source>
</evidence>
<sequence length="194" mass="20674">MGARPAKHPRPGAPGRLRIIGGQWRSRRLPVPDGPGLRPTPDRVRETLFNWLQPMISGARCLDLFAGSGALGFEAASRGAATVVMVERDGRVAAHLKTQVTALGAAHVEILARDGLTYLATCDDGFDLVFLDPPYGKGLLSGCLVHLSRPGLLRPGARVYLEQALSEPAPELPTGWTVVKETQAGEVLGRLVAT</sequence>
<dbReference type="SUPFAM" id="SSF53335">
    <property type="entry name" value="S-adenosyl-L-methionine-dependent methyltransferases"/>
    <property type="match status" value="1"/>
</dbReference>
<accession>A0A1H9B9D8</accession>
<evidence type="ECO:0000313" key="9">
    <source>
        <dbReference type="EMBL" id="SEP85584.1"/>
    </source>
</evidence>
<dbReference type="InterPro" id="IPR029063">
    <property type="entry name" value="SAM-dependent_MTases_sf"/>
</dbReference>
<dbReference type="PROSITE" id="PS00092">
    <property type="entry name" value="N6_MTASE"/>
    <property type="match status" value="1"/>
</dbReference>
<evidence type="ECO:0000256" key="4">
    <source>
        <dbReference type="ARBA" id="ARBA00013682"/>
    </source>
</evidence>
<name>A0A1H9B9D8_9GAMM</name>
<protein>
    <recommendedName>
        <fullName evidence="4 8">Ribosomal RNA small subunit methyltransferase D</fullName>
        <ecNumber evidence="3 8">2.1.1.171</ecNumber>
    </recommendedName>
</protein>
<dbReference type="PANTHER" id="PTHR43542">
    <property type="entry name" value="METHYLTRANSFERASE"/>
    <property type="match status" value="1"/>
</dbReference>
<comment type="function">
    <text evidence="1 8">Specifically methylates the guanine in position 966 of 16S rRNA in the assembled 30S particle.</text>
</comment>
<evidence type="ECO:0000256" key="5">
    <source>
        <dbReference type="ARBA" id="ARBA00022603"/>
    </source>
</evidence>
<evidence type="ECO:0000313" key="10">
    <source>
        <dbReference type="Proteomes" id="UP000199496"/>
    </source>
</evidence>
<comment type="catalytic activity">
    <reaction evidence="7 8">
        <text>guanosine(966) in 16S rRNA + S-adenosyl-L-methionine = N(2)-methylguanosine(966) in 16S rRNA + S-adenosyl-L-homocysteine + H(+)</text>
        <dbReference type="Rhea" id="RHEA:23548"/>
        <dbReference type="Rhea" id="RHEA-COMP:10211"/>
        <dbReference type="Rhea" id="RHEA-COMP:10212"/>
        <dbReference type="ChEBI" id="CHEBI:15378"/>
        <dbReference type="ChEBI" id="CHEBI:57856"/>
        <dbReference type="ChEBI" id="CHEBI:59789"/>
        <dbReference type="ChEBI" id="CHEBI:74269"/>
        <dbReference type="ChEBI" id="CHEBI:74481"/>
        <dbReference type="EC" id="2.1.1.171"/>
    </reaction>
</comment>
<comment type="similarity">
    <text evidence="2 8">Belongs to the methyltransferase superfamily. RsmD family.</text>
</comment>
<reference evidence="9 10" key="1">
    <citation type="submission" date="2016-10" db="EMBL/GenBank/DDBJ databases">
        <authorList>
            <person name="de Groot N.N."/>
        </authorList>
    </citation>
    <scope>NUCLEOTIDE SEQUENCE [LARGE SCALE GENOMIC DNA]</scope>
    <source>
        <strain evidence="9 10">B7-7</strain>
    </source>
</reference>
<evidence type="ECO:0000256" key="3">
    <source>
        <dbReference type="ARBA" id="ARBA00012141"/>
    </source>
</evidence>
<dbReference type="GO" id="GO:0003676">
    <property type="term" value="F:nucleic acid binding"/>
    <property type="evidence" value="ECO:0007669"/>
    <property type="project" value="InterPro"/>
</dbReference>
<dbReference type="InterPro" id="IPR004398">
    <property type="entry name" value="RNA_MeTrfase_RsmD"/>
</dbReference>
<dbReference type="AlphaFoldDB" id="A0A1H9B9D8"/>
<dbReference type="EC" id="2.1.1.171" evidence="3 8"/>
<dbReference type="STRING" id="867345.SAMN05421693_10834"/>
<dbReference type="PANTHER" id="PTHR43542:SF1">
    <property type="entry name" value="METHYLTRANSFERASE"/>
    <property type="match status" value="1"/>
</dbReference>
<evidence type="ECO:0000256" key="1">
    <source>
        <dbReference type="ARBA" id="ARBA00002649"/>
    </source>
</evidence>
<keyword evidence="8" id="KW-0949">S-adenosyl-L-methionine</keyword>
<dbReference type="Proteomes" id="UP000199496">
    <property type="component" value="Unassembled WGS sequence"/>
</dbReference>
<keyword evidence="8" id="KW-0698">rRNA processing</keyword>
<dbReference type="NCBIfam" id="TIGR00095">
    <property type="entry name" value="16S rRNA (guanine(966)-N(2))-methyltransferase RsmD"/>
    <property type="match status" value="1"/>
</dbReference>
<dbReference type="PIRSF" id="PIRSF004553">
    <property type="entry name" value="CHP00095"/>
    <property type="match status" value="1"/>
</dbReference>